<dbReference type="InterPro" id="IPR001296">
    <property type="entry name" value="Glyco_trans_1"/>
</dbReference>
<keyword evidence="5" id="KW-1185">Reference proteome</keyword>
<evidence type="ECO:0000256" key="1">
    <source>
        <dbReference type="ARBA" id="ARBA00022679"/>
    </source>
</evidence>
<evidence type="ECO:0000313" key="4">
    <source>
        <dbReference type="EMBL" id="QQQ18040.1"/>
    </source>
</evidence>
<evidence type="ECO:0000259" key="3">
    <source>
        <dbReference type="Pfam" id="PF13439"/>
    </source>
</evidence>
<dbReference type="CDD" id="cd03809">
    <property type="entry name" value="GT4_MtfB-like"/>
    <property type="match status" value="1"/>
</dbReference>
<dbReference type="RefSeq" id="WP_201102415.1">
    <property type="nucleotide sequence ID" value="NZ_CP067977.1"/>
</dbReference>
<dbReference type="SUPFAM" id="SSF53756">
    <property type="entry name" value="UDP-Glycosyltransferase/glycogen phosphorylase"/>
    <property type="match status" value="1"/>
</dbReference>
<protein>
    <submittedName>
        <fullName evidence="4">Glycosyltransferase family 4 protein</fullName>
    </submittedName>
</protein>
<dbReference type="PANTHER" id="PTHR46401:SF2">
    <property type="entry name" value="GLYCOSYLTRANSFERASE WBBK-RELATED"/>
    <property type="match status" value="1"/>
</dbReference>
<keyword evidence="1" id="KW-0808">Transferase</keyword>
<evidence type="ECO:0000259" key="2">
    <source>
        <dbReference type="Pfam" id="PF00534"/>
    </source>
</evidence>
<proteinExistence type="predicted"/>
<dbReference type="Pfam" id="PF00534">
    <property type="entry name" value="Glycos_transf_1"/>
    <property type="match status" value="1"/>
</dbReference>
<evidence type="ECO:0000313" key="5">
    <source>
        <dbReference type="Proteomes" id="UP000595448"/>
    </source>
</evidence>
<dbReference type="Proteomes" id="UP000595448">
    <property type="component" value="Chromosome"/>
</dbReference>
<dbReference type="Gene3D" id="3.40.50.2000">
    <property type="entry name" value="Glycogen Phosphorylase B"/>
    <property type="match status" value="2"/>
</dbReference>
<dbReference type="Pfam" id="PF13439">
    <property type="entry name" value="Glyco_transf_4"/>
    <property type="match status" value="1"/>
</dbReference>
<dbReference type="InterPro" id="IPR028098">
    <property type="entry name" value="Glyco_trans_4-like_N"/>
</dbReference>
<sequence>MTGSSKTTVCIDGMNLALKKGSGIATYGRNLLSNLNAMGMETQVLYGPAATFNRRELLNEIALTDAYSPNVRPWRRAWEHHTGRFGRPARAVAPTDEIIWPARGGGRPPVSAFWSSPRIYGLAGGAFGQSKVFTPVGFRGHPTVSRPDVMHWTTAMPLRARGMANVYTIHDMIPLRLPHTTLDNKRMFLRLCRKIAKKADHIAVVSEATRQDVIRLLGVPEHRVTNTYQSVGIPPRLLAKDDTEVAATIENVFKVPWKGYFLYFGAIEPKKNLARIVEAYLASGVSQPLIVVGGRAWLDEEETALMHQARRDKAVRKKKLLLWDFLPFSLLVDLIRGARGTVFPSLYEGFGLPVLESMSLGTPVITSTAASLPEVAGDAALMVDPYDVTGLTRHFRALAADDDLAADLSARGRIQAAKFTPEAYQARLADLYGRVGVR</sequence>
<name>A0ABX7BKU4_9CAUL</name>
<feature type="domain" description="Glycosyltransferase subfamily 4-like N-terminal" evidence="3">
    <location>
        <begin position="146"/>
        <end position="225"/>
    </location>
</feature>
<accession>A0ABX7BKU4</accession>
<dbReference type="PANTHER" id="PTHR46401">
    <property type="entry name" value="GLYCOSYLTRANSFERASE WBBK-RELATED"/>
    <property type="match status" value="1"/>
</dbReference>
<gene>
    <name evidence="4" type="ORF">JIP62_12060</name>
</gene>
<feature type="domain" description="Glycosyl transferase family 1" evidence="2">
    <location>
        <begin position="258"/>
        <end position="413"/>
    </location>
</feature>
<reference evidence="4 5" key="1">
    <citation type="submission" date="2021-01" db="EMBL/GenBank/DDBJ databases">
        <title>Brevundimonas vitis sp. nov., an bacterium isolated from grape (Vitis vinifera).</title>
        <authorList>
            <person name="Jiang L."/>
            <person name="Lee J."/>
        </authorList>
    </citation>
    <scope>NUCLEOTIDE SEQUENCE [LARGE SCALE GENOMIC DNA]</scope>
    <source>
        <strain evidence="4 5">GRTSA-9</strain>
    </source>
</reference>
<dbReference type="EMBL" id="CP067977">
    <property type="protein sequence ID" value="QQQ18040.1"/>
    <property type="molecule type" value="Genomic_DNA"/>
</dbReference>
<organism evidence="4 5">
    <name type="scientific">Brevundimonas vitisensis</name>
    <dbReference type="NCBI Taxonomy" id="2800818"/>
    <lineage>
        <taxon>Bacteria</taxon>
        <taxon>Pseudomonadati</taxon>
        <taxon>Pseudomonadota</taxon>
        <taxon>Alphaproteobacteria</taxon>
        <taxon>Caulobacterales</taxon>
        <taxon>Caulobacteraceae</taxon>
        <taxon>Brevundimonas</taxon>
    </lineage>
</organism>